<dbReference type="Gene3D" id="2.40.40.10">
    <property type="entry name" value="RlpA-like domain"/>
    <property type="match status" value="1"/>
</dbReference>
<comment type="caution">
    <text evidence="4">The sequence shown here is derived from an EMBL/GenBank/DDBJ whole genome shotgun (WGS) entry which is preliminary data.</text>
</comment>
<feature type="chain" id="PRO_5040274124" evidence="3">
    <location>
        <begin position="21"/>
        <end position="309"/>
    </location>
</feature>
<keyword evidence="5" id="KW-1185">Reference proteome</keyword>
<dbReference type="CDD" id="cd22191">
    <property type="entry name" value="DPBB_RlpA_EXP_N-like"/>
    <property type="match status" value="1"/>
</dbReference>
<dbReference type="InterPro" id="IPR051477">
    <property type="entry name" value="Expansin_CellWall"/>
</dbReference>
<sequence>MFSTLFTFVPLVLAVVGVTADASRLRVVHNGVAKRMHGDLAKRVSGARWTFYDVGLGACGQTNVASDFIVALNSNEFGSGYPGPHCFKQIQMTYNGKTAVATIMDECPGCPTGGLDLSRGLFTHFDSEDKGVIYGEWSFVGDSAAATTTSKALYVAPTTTTKALYVAPTTTTEAQVQHTTTSTKAHVASTTPHTTTKARVVTSTKKAPVTSSSTVHPAAAQTTTAIASGNNTASTTTLSASSSTAANSTSTTADLSSTFTAVAAASTGINATADGTNTTAQIEANMKDINTLLTKLGELIMSAVLAKEN</sequence>
<name>A0A9P5YYJ2_9AGAR</name>
<evidence type="ECO:0000256" key="1">
    <source>
        <dbReference type="ARBA" id="ARBA00022729"/>
    </source>
</evidence>
<accession>A0A9P5YYJ2</accession>
<evidence type="ECO:0000256" key="2">
    <source>
        <dbReference type="SAM" id="MobiDB-lite"/>
    </source>
</evidence>
<dbReference type="InterPro" id="IPR036908">
    <property type="entry name" value="RlpA-like_sf"/>
</dbReference>
<dbReference type="OrthoDB" id="623670at2759"/>
<evidence type="ECO:0000313" key="5">
    <source>
        <dbReference type="Proteomes" id="UP000807469"/>
    </source>
</evidence>
<feature type="region of interest" description="Disordered" evidence="2">
    <location>
        <begin position="223"/>
        <end position="250"/>
    </location>
</feature>
<dbReference type="PANTHER" id="PTHR31836">
    <property type="match status" value="1"/>
</dbReference>
<gene>
    <name evidence="4" type="ORF">BDN70DRAFT_882602</name>
</gene>
<dbReference type="Proteomes" id="UP000807469">
    <property type="component" value="Unassembled WGS sequence"/>
</dbReference>
<evidence type="ECO:0000313" key="4">
    <source>
        <dbReference type="EMBL" id="KAF9476345.1"/>
    </source>
</evidence>
<feature type="signal peptide" evidence="3">
    <location>
        <begin position="1"/>
        <end position="20"/>
    </location>
</feature>
<proteinExistence type="predicted"/>
<dbReference type="AlphaFoldDB" id="A0A9P5YYJ2"/>
<evidence type="ECO:0000256" key="3">
    <source>
        <dbReference type="SAM" id="SignalP"/>
    </source>
</evidence>
<dbReference type="SUPFAM" id="SSF50685">
    <property type="entry name" value="Barwin-like endoglucanases"/>
    <property type="match status" value="1"/>
</dbReference>
<dbReference type="PANTHER" id="PTHR31836:SF28">
    <property type="entry name" value="SRCR DOMAIN-CONTAINING PROTEIN-RELATED"/>
    <property type="match status" value="1"/>
</dbReference>
<reference evidence="4" key="1">
    <citation type="submission" date="2020-11" db="EMBL/GenBank/DDBJ databases">
        <authorList>
            <consortium name="DOE Joint Genome Institute"/>
            <person name="Ahrendt S."/>
            <person name="Riley R."/>
            <person name="Andreopoulos W."/>
            <person name="Labutti K."/>
            <person name="Pangilinan J."/>
            <person name="Ruiz-Duenas F.J."/>
            <person name="Barrasa J.M."/>
            <person name="Sanchez-Garcia M."/>
            <person name="Camarero S."/>
            <person name="Miyauchi S."/>
            <person name="Serrano A."/>
            <person name="Linde D."/>
            <person name="Babiker R."/>
            <person name="Drula E."/>
            <person name="Ayuso-Fernandez I."/>
            <person name="Pacheco R."/>
            <person name="Padilla G."/>
            <person name="Ferreira P."/>
            <person name="Barriuso J."/>
            <person name="Kellner H."/>
            <person name="Castanera R."/>
            <person name="Alfaro M."/>
            <person name="Ramirez L."/>
            <person name="Pisabarro A.G."/>
            <person name="Kuo A."/>
            <person name="Tritt A."/>
            <person name="Lipzen A."/>
            <person name="He G."/>
            <person name="Yan M."/>
            <person name="Ng V."/>
            <person name="Cullen D."/>
            <person name="Martin F."/>
            <person name="Rosso M.-N."/>
            <person name="Henrissat B."/>
            <person name="Hibbett D."/>
            <person name="Martinez A.T."/>
            <person name="Grigoriev I.V."/>
        </authorList>
    </citation>
    <scope>NUCLEOTIDE SEQUENCE</scope>
    <source>
        <strain evidence="4">CIRM-BRFM 674</strain>
    </source>
</reference>
<protein>
    <submittedName>
        <fullName evidence="4">Uncharacterized protein</fullName>
    </submittedName>
</protein>
<keyword evidence="1 3" id="KW-0732">Signal</keyword>
<organism evidence="4 5">
    <name type="scientific">Pholiota conissans</name>
    <dbReference type="NCBI Taxonomy" id="109636"/>
    <lineage>
        <taxon>Eukaryota</taxon>
        <taxon>Fungi</taxon>
        <taxon>Dikarya</taxon>
        <taxon>Basidiomycota</taxon>
        <taxon>Agaricomycotina</taxon>
        <taxon>Agaricomycetes</taxon>
        <taxon>Agaricomycetidae</taxon>
        <taxon>Agaricales</taxon>
        <taxon>Agaricineae</taxon>
        <taxon>Strophariaceae</taxon>
        <taxon>Pholiota</taxon>
    </lineage>
</organism>
<dbReference type="EMBL" id="MU155298">
    <property type="protein sequence ID" value="KAF9476345.1"/>
    <property type="molecule type" value="Genomic_DNA"/>
</dbReference>